<name>A0A1E7F2L6_9STRA</name>
<dbReference type="EMBL" id="KV784365">
    <property type="protein sequence ID" value="OEU12379.1"/>
    <property type="molecule type" value="Genomic_DNA"/>
</dbReference>
<reference evidence="1 2" key="1">
    <citation type="submission" date="2016-09" db="EMBL/GenBank/DDBJ databases">
        <title>Extensive genetic diversity and differential bi-allelic expression allows diatom success in the polar Southern Ocean.</title>
        <authorList>
            <consortium name="DOE Joint Genome Institute"/>
            <person name="Mock T."/>
            <person name="Otillar R.P."/>
            <person name="Strauss J."/>
            <person name="Dupont C."/>
            <person name="Frickenhaus S."/>
            <person name="Maumus F."/>
            <person name="Mcmullan M."/>
            <person name="Sanges R."/>
            <person name="Schmutz J."/>
            <person name="Toseland A."/>
            <person name="Valas R."/>
            <person name="Veluchamy A."/>
            <person name="Ward B.J."/>
            <person name="Allen A."/>
            <person name="Barry K."/>
            <person name="Falciatore A."/>
            <person name="Ferrante M."/>
            <person name="Fortunato A.E."/>
            <person name="Gloeckner G."/>
            <person name="Gruber A."/>
            <person name="Hipkin R."/>
            <person name="Janech M."/>
            <person name="Kroth P."/>
            <person name="Leese F."/>
            <person name="Lindquist E."/>
            <person name="Lyon B.R."/>
            <person name="Martin J."/>
            <person name="Mayer C."/>
            <person name="Parker M."/>
            <person name="Quesneville H."/>
            <person name="Raymond J."/>
            <person name="Uhlig C."/>
            <person name="Valentin K.U."/>
            <person name="Worden A.Z."/>
            <person name="Armbrust E.V."/>
            <person name="Bowler C."/>
            <person name="Green B."/>
            <person name="Moulton V."/>
            <person name="Van Oosterhout C."/>
            <person name="Grigoriev I."/>
        </authorList>
    </citation>
    <scope>NUCLEOTIDE SEQUENCE [LARGE SCALE GENOMIC DNA]</scope>
    <source>
        <strain evidence="1 2">CCMP1102</strain>
    </source>
</reference>
<evidence type="ECO:0008006" key="3">
    <source>
        <dbReference type="Google" id="ProtNLM"/>
    </source>
</evidence>
<organism evidence="1 2">
    <name type="scientific">Fragilariopsis cylindrus CCMP1102</name>
    <dbReference type="NCBI Taxonomy" id="635003"/>
    <lineage>
        <taxon>Eukaryota</taxon>
        <taxon>Sar</taxon>
        <taxon>Stramenopiles</taxon>
        <taxon>Ochrophyta</taxon>
        <taxon>Bacillariophyta</taxon>
        <taxon>Bacillariophyceae</taxon>
        <taxon>Bacillariophycidae</taxon>
        <taxon>Bacillariales</taxon>
        <taxon>Bacillariaceae</taxon>
        <taxon>Fragilariopsis</taxon>
    </lineage>
</organism>
<dbReference type="InParanoid" id="A0A1E7F2L6"/>
<proteinExistence type="predicted"/>
<sequence>MWFVANQDIVAGQELCISYLEQDVLCENSHRRNAMLTLDFKEDEDTNLIVLDVDGDGDDNDDGPMYPVVDVDVQNELMAMNPFERLDAIDELMQQAAGEALPKDEVIEVEDDNDQMDAHGSAWFECDLQNLRILKAITLEASGQCESALQIWNECIQFTEYKMPPNDENSIVMRVQAAICSMHLKNETLARQHASIALQRHDLVFGGGVRRFRRRYRQELRLNLRPNSSGEYKDQSFEGVLWPYDL</sequence>
<dbReference type="Proteomes" id="UP000095751">
    <property type="component" value="Unassembled WGS sequence"/>
</dbReference>
<dbReference type="AlphaFoldDB" id="A0A1E7F2L6"/>
<keyword evidence="2" id="KW-1185">Reference proteome</keyword>
<accession>A0A1E7F2L6</accession>
<evidence type="ECO:0000313" key="1">
    <source>
        <dbReference type="EMBL" id="OEU12379.1"/>
    </source>
</evidence>
<dbReference type="KEGG" id="fcy:FRACYDRAFT_270617"/>
<evidence type="ECO:0000313" key="2">
    <source>
        <dbReference type="Proteomes" id="UP000095751"/>
    </source>
</evidence>
<protein>
    <recommendedName>
        <fullName evidence="3">SET domain-containing protein</fullName>
    </recommendedName>
</protein>
<gene>
    <name evidence="1" type="ORF">FRACYDRAFT_270617</name>
</gene>
<dbReference type="OrthoDB" id="1028014at2759"/>